<dbReference type="Proteomes" id="UP000008701">
    <property type="component" value="Chromosome"/>
</dbReference>
<dbReference type="OrthoDB" id="594633at2"/>
<gene>
    <name evidence="1" type="ordered locus">Cpha266_1007</name>
</gene>
<keyword evidence="2" id="KW-1185">Reference proteome</keyword>
<dbReference type="KEGG" id="cph:Cpha266_1007"/>
<proteinExistence type="predicted"/>
<dbReference type="HOGENOM" id="CLU_1466980_0_0_10"/>
<dbReference type="EMBL" id="CP000492">
    <property type="protein sequence ID" value="ABL65054.1"/>
    <property type="molecule type" value="Genomic_DNA"/>
</dbReference>
<evidence type="ECO:0000313" key="2">
    <source>
        <dbReference type="Proteomes" id="UP000008701"/>
    </source>
</evidence>
<reference evidence="1 2" key="1">
    <citation type="submission" date="2006-12" db="EMBL/GenBank/DDBJ databases">
        <title>Complete sequence of Chlorobium phaeobacteroides DSM 266.</title>
        <authorList>
            <consortium name="US DOE Joint Genome Institute"/>
            <person name="Copeland A."/>
            <person name="Lucas S."/>
            <person name="Lapidus A."/>
            <person name="Barry K."/>
            <person name="Detter J.C."/>
            <person name="Glavina del Rio T."/>
            <person name="Hammon N."/>
            <person name="Israni S."/>
            <person name="Pitluck S."/>
            <person name="Goltsman E."/>
            <person name="Schmutz J."/>
            <person name="Larimer F."/>
            <person name="Land M."/>
            <person name="Hauser L."/>
            <person name="Mikhailova N."/>
            <person name="Li T."/>
            <person name="Overmann J."/>
            <person name="Bryant D.A."/>
            <person name="Richardson P."/>
        </authorList>
    </citation>
    <scope>NUCLEOTIDE SEQUENCE [LARGE SCALE GENOMIC DNA]</scope>
    <source>
        <strain evidence="1 2">DSM 266</strain>
    </source>
</reference>
<dbReference type="eggNOG" id="ENOG5033NAF">
    <property type="taxonomic scope" value="Bacteria"/>
</dbReference>
<sequence length="190" mass="21743">MSELQKSLAWTNMPVPDVLGKLPSDQQEELILWAKNVVALKTDGFEELYHAIGMIVKYIPHFVVVPLMTEHIKPQIAAGVCRKMSIEQATVYANELPIDYFSEVALHLESELLARVLEKMKRNPAETYIRRELRDRLASMLSIAAHLDDRMLKTVAAMVTLPETDEDFVDSPHKPVIEKIRTIQEKSHRK</sequence>
<dbReference type="RefSeq" id="WP_011744881.1">
    <property type="nucleotide sequence ID" value="NC_008639.1"/>
</dbReference>
<name>A1BF77_CHLPD</name>
<accession>A1BF77</accession>
<evidence type="ECO:0000313" key="1">
    <source>
        <dbReference type="EMBL" id="ABL65054.1"/>
    </source>
</evidence>
<dbReference type="AlphaFoldDB" id="A1BF77"/>
<protein>
    <submittedName>
        <fullName evidence="1">Uncharacterized protein</fullName>
    </submittedName>
</protein>
<organism evidence="1 2">
    <name type="scientific">Chlorobium phaeobacteroides (strain DSM 266 / SMG 266 / 2430)</name>
    <dbReference type="NCBI Taxonomy" id="290317"/>
    <lineage>
        <taxon>Bacteria</taxon>
        <taxon>Pseudomonadati</taxon>
        <taxon>Chlorobiota</taxon>
        <taxon>Chlorobiia</taxon>
        <taxon>Chlorobiales</taxon>
        <taxon>Chlorobiaceae</taxon>
        <taxon>Chlorobium/Pelodictyon group</taxon>
        <taxon>Chlorobium</taxon>
    </lineage>
</organism>